<dbReference type="EMBL" id="QXGB01000269">
    <property type="protein sequence ID" value="KAE9221809.1"/>
    <property type="molecule type" value="Genomic_DNA"/>
</dbReference>
<dbReference type="Proteomes" id="UP000433483">
    <property type="component" value="Unassembled WGS sequence"/>
</dbReference>
<organism evidence="7 8">
    <name type="scientific">Phytophthora fragariae</name>
    <dbReference type="NCBI Taxonomy" id="53985"/>
    <lineage>
        <taxon>Eukaryota</taxon>
        <taxon>Sar</taxon>
        <taxon>Stramenopiles</taxon>
        <taxon>Oomycota</taxon>
        <taxon>Peronosporomycetes</taxon>
        <taxon>Peronosporales</taxon>
        <taxon>Peronosporaceae</taxon>
        <taxon>Phytophthora</taxon>
    </lineage>
</organism>
<gene>
    <name evidence="7" type="ORF">PF005_g6965</name>
</gene>
<evidence type="ECO:0000256" key="4">
    <source>
        <dbReference type="ARBA" id="ARBA00022729"/>
    </source>
</evidence>
<evidence type="ECO:0000313" key="8">
    <source>
        <dbReference type="Proteomes" id="UP000433483"/>
    </source>
</evidence>
<comment type="function">
    <text evidence="5">Effector that suppresses plant defense responses during pathogen infection.</text>
</comment>
<evidence type="ECO:0000256" key="3">
    <source>
        <dbReference type="ARBA" id="ARBA00022525"/>
    </source>
</evidence>
<dbReference type="OrthoDB" id="142861at2759"/>
<keyword evidence="4" id="KW-0732">Signal</keyword>
<evidence type="ECO:0000256" key="1">
    <source>
        <dbReference type="ARBA" id="ARBA00004613"/>
    </source>
</evidence>
<evidence type="ECO:0000256" key="5">
    <source>
        <dbReference type="RuleBase" id="RU367124"/>
    </source>
</evidence>
<keyword evidence="3 5" id="KW-0964">Secreted</keyword>
<feature type="region of interest" description="Disordered" evidence="6">
    <location>
        <begin position="1"/>
        <end position="30"/>
    </location>
</feature>
<evidence type="ECO:0000313" key="7">
    <source>
        <dbReference type="EMBL" id="KAE9221809.1"/>
    </source>
</evidence>
<feature type="compositionally biased region" description="Low complexity" evidence="6">
    <location>
        <begin position="21"/>
        <end position="30"/>
    </location>
</feature>
<keyword evidence="8" id="KW-1185">Reference proteome</keyword>
<protein>
    <recommendedName>
        <fullName evidence="5">RxLR effector protein</fullName>
    </recommendedName>
</protein>
<dbReference type="AlphaFoldDB" id="A0A6A3YML9"/>
<comment type="domain">
    <text evidence="5">The RxLR-dEER motif acts to carry the protein into the host cell cytoplasm through binding to cell surface phosphatidylinositol-3-phosphate.</text>
</comment>
<evidence type="ECO:0000256" key="2">
    <source>
        <dbReference type="ARBA" id="ARBA00010400"/>
    </source>
</evidence>
<dbReference type="InterPro" id="IPR031825">
    <property type="entry name" value="RXLR"/>
</dbReference>
<sequence>MTETRPNEPAAVTEGQLPCIQSNNQQKSQDQQYDFVRAEVPISIAEDDITMLKSVADAIPQAPHKWTYIYGLFQQKYPTSSLSLNALRCSLKDKRARKQKTDAEPPVLLSPRKKTRATACPSCQSKRKSAFSTTLESDEVKTSHVVPQTLVQPIDPLSNADGNVKRFLRNVDAREEISDESEEERAPSWKALLPGSAERLAAKAAAKADEEIAAIKEYGWWFKELMVRDMDKSHVYNHFRNGHSEKTAKKMELLYEKYRANPSAFPPTDR</sequence>
<reference evidence="7 8" key="1">
    <citation type="submission" date="2018-08" db="EMBL/GenBank/DDBJ databases">
        <title>Genomic investigation of the strawberry pathogen Phytophthora fragariae indicates pathogenicity is determined by transcriptional variation in three key races.</title>
        <authorList>
            <person name="Adams T.M."/>
            <person name="Armitage A.D."/>
            <person name="Sobczyk M.K."/>
            <person name="Bates H.J."/>
            <person name="Dunwell J.M."/>
            <person name="Nellist C.F."/>
            <person name="Harrison R.J."/>
        </authorList>
    </citation>
    <scope>NUCLEOTIDE SEQUENCE [LARGE SCALE GENOMIC DNA]</scope>
    <source>
        <strain evidence="7 8">NOV-27</strain>
    </source>
</reference>
<comment type="similarity">
    <text evidence="2 5">Belongs to the RxLR effector family.</text>
</comment>
<evidence type="ECO:0000256" key="6">
    <source>
        <dbReference type="SAM" id="MobiDB-lite"/>
    </source>
</evidence>
<proteinExistence type="inferred from homology"/>
<dbReference type="Pfam" id="PF16810">
    <property type="entry name" value="RXLR"/>
    <property type="match status" value="1"/>
</dbReference>
<comment type="caution">
    <text evidence="7">The sequence shown here is derived from an EMBL/GenBank/DDBJ whole genome shotgun (WGS) entry which is preliminary data.</text>
</comment>
<accession>A0A6A3YML9</accession>
<name>A0A6A3YML9_9STRA</name>
<comment type="subcellular location">
    <subcellularLocation>
        <location evidence="1 5">Secreted</location>
    </subcellularLocation>
</comment>